<organism evidence="1 2">
    <name type="scientific">Rhizobium gallicum</name>
    <dbReference type="NCBI Taxonomy" id="56730"/>
    <lineage>
        <taxon>Bacteria</taxon>
        <taxon>Pseudomonadati</taxon>
        <taxon>Pseudomonadota</taxon>
        <taxon>Alphaproteobacteria</taxon>
        <taxon>Hyphomicrobiales</taxon>
        <taxon>Rhizobiaceae</taxon>
        <taxon>Rhizobium/Agrobacterium group</taxon>
        <taxon>Rhizobium</taxon>
    </lineage>
</organism>
<name>A0A1L5NWN4_9HYPH</name>
<protein>
    <submittedName>
        <fullName evidence="1">Uncharacterized protein</fullName>
    </submittedName>
</protein>
<keyword evidence="1" id="KW-0614">Plasmid</keyword>
<evidence type="ECO:0000313" key="2">
    <source>
        <dbReference type="Proteomes" id="UP000184749"/>
    </source>
</evidence>
<reference evidence="1 2" key="1">
    <citation type="submission" date="2016-09" db="EMBL/GenBank/DDBJ databases">
        <title>The complete genome sequences of Rhizobium gallicum, symbiovars gallicum and phaseoli, symbionts associated to common bean (Phaseolus vulgaris).</title>
        <authorList>
            <person name="Bustos P."/>
            <person name="Santamaria R.I."/>
            <person name="Perez-Carrascal O.M."/>
            <person name="Juarez S."/>
            <person name="Lozano L."/>
            <person name="Martinez-Flores I."/>
            <person name="Martinez-Romero E."/>
            <person name="Cevallos M."/>
            <person name="Romero D."/>
            <person name="Davila G."/>
            <person name="Gonzalez V."/>
        </authorList>
    </citation>
    <scope>NUCLEOTIDE SEQUENCE [LARGE SCALE GENOMIC DNA]</scope>
    <source>
        <strain evidence="1 2">IE4872</strain>
        <plasmid evidence="2">prgalie4872d</plasmid>
    </source>
</reference>
<sequence>MIVRISPQYYARRDEDGSWSIVDTETRKVAVIAETLPLERLDEATAMKIVDALRKRHLTSEEPAAPPLKVRDRTNPF</sequence>
<geneLocation type="plasmid" evidence="2">
    <name>prgalie4872d</name>
</geneLocation>
<proteinExistence type="predicted"/>
<accession>A0A1L5NWN4</accession>
<gene>
    <name evidence="1" type="ORF">IE4872_PD01770</name>
</gene>
<dbReference type="Proteomes" id="UP000184749">
    <property type="component" value="Plasmid pRgalIE4872d"/>
</dbReference>
<dbReference type="AlphaFoldDB" id="A0A1L5NWN4"/>
<evidence type="ECO:0000313" key="1">
    <source>
        <dbReference type="EMBL" id="APO72288.1"/>
    </source>
</evidence>
<dbReference type="RefSeq" id="WP_074072473.1">
    <property type="nucleotide sequence ID" value="NZ_CP017105.1"/>
</dbReference>
<dbReference type="EMBL" id="CP017105">
    <property type="protein sequence ID" value="APO72288.1"/>
    <property type="molecule type" value="Genomic_DNA"/>
</dbReference>